<dbReference type="Proteomes" id="UP000324748">
    <property type="component" value="Unassembled WGS sequence"/>
</dbReference>
<keyword evidence="2" id="KW-1185">Reference proteome</keyword>
<evidence type="ECO:0000313" key="2">
    <source>
        <dbReference type="Proteomes" id="UP000324748"/>
    </source>
</evidence>
<gene>
    <name evidence="1" type="ORF">PGT21_032123</name>
</gene>
<organism evidence="1 2">
    <name type="scientific">Puccinia graminis f. sp. tritici</name>
    <dbReference type="NCBI Taxonomy" id="56615"/>
    <lineage>
        <taxon>Eukaryota</taxon>
        <taxon>Fungi</taxon>
        <taxon>Dikarya</taxon>
        <taxon>Basidiomycota</taxon>
        <taxon>Pucciniomycotina</taxon>
        <taxon>Pucciniomycetes</taxon>
        <taxon>Pucciniales</taxon>
        <taxon>Pucciniaceae</taxon>
        <taxon>Puccinia</taxon>
    </lineage>
</organism>
<name>A0A5B0QQG0_PUCGR</name>
<accession>A0A5B0QQG0</accession>
<evidence type="ECO:0000313" key="1">
    <source>
        <dbReference type="EMBL" id="KAA1115135.1"/>
    </source>
</evidence>
<comment type="caution">
    <text evidence="1">The sequence shown here is derived from an EMBL/GenBank/DDBJ whole genome shotgun (WGS) entry which is preliminary data.</text>
</comment>
<dbReference type="EMBL" id="VSWC01000014">
    <property type="protein sequence ID" value="KAA1115135.1"/>
    <property type="molecule type" value="Genomic_DNA"/>
</dbReference>
<proteinExistence type="predicted"/>
<reference evidence="1 2" key="1">
    <citation type="submission" date="2019-05" db="EMBL/GenBank/DDBJ databases">
        <title>Emergence of the Ug99 lineage of the wheat stem rust pathogen through somatic hybridization.</title>
        <authorList>
            <person name="Li F."/>
            <person name="Upadhyaya N.M."/>
            <person name="Sperschneider J."/>
            <person name="Matny O."/>
            <person name="Nguyen-Phuc H."/>
            <person name="Mago R."/>
            <person name="Raley C."/>
            <person name="Miller M.E."/>
            <person name="Silverstein K.A.T."/>
            <person name="Henningsen E."/>
            <person name="Hirsch C.D."/>
            <person name="Visser B."/>
            <person name="Pretorius Z.A."/>
            <person name="Steffenson B.J."/>
            <person name="Schwessinger B."/>
            <person name="Dodds P.N."/>
            <person name="Figueroa M."/>
        </authorList>
    </citation>
    <scope>NUCLEOTIDE SEQUENCE [LARGE SCALE GENOMIC DNA]</scope>
    <source>
        <strain evidence="1">21-0</strain>
    </source>
</reference>
<protein>
    <submittedName>
        <fullName evidence="1">Uncharacterized protein</fullName>
    </submittedName>
</protein>
<sequence>MFSQVCEADSIRFVFEPDPTAAYFPDEGCLVDLGNPADCDRCCAAASGSMALLG</sequence>
<dbReference type="AlphaFoldDB" id="A0A5B0QQG0"/>